<dbReference type="AlphaFoldDB" id="A0A7G1HXU2"/>
<gene>
    <name evidence="1" type="ORF">Cop2CBH44_28620</name>
</gene>
<dbReference type="Pfam" id="PF14902">
    <property type="entry name" value="DUF4494"/>
    <property type="match status" value="1"/>
</dbReference>
<accession>A0A7G1HXU2</accession>
<dbReference type="Proteomes" id="UP000594042">
    <property type="component" value="Chromosome"/>
</dbReference>
<organism evidence="1 2">
    <name type="scientific">Coprobacter secundus subsp. similis</name>
    <dbReference type="NCBI Taxonomy" id="2751153"/>
    <lineage>
        <taxon>Bacteria</taxon>
        <taxon>Pseudomonadati</taxon>
        <taxon>Bacteroidota</taxon>
        <taxon>Bacteroidia</taxon>
        <taxon>Bacteroidales</taxon>
        <taxon>Barnesiellaceae</taxon>
        <taxon>Coprobacter</taxon>
    </lineage>
</organism>
<dbReference type="InterPro" id="IPR027848">
    <property type="entry name" value="DUF4494"/>
</dbReference>
<name>A0A7G1HXU2_9BACT</name>
<reference evidence="2" key="1">
    <citation type="submission" date="2020-07" db="EMBL/GenBank/DDBJ databases">
        <title>Complete genome sequencing of Coprobacter sp. strain 2CBH44.</title>
        <authorList>
            <person name="Sakamoto M."/>
            <person name="Murakami T."/>
            <person name="Mori H."/>
        </authorList>
    </citation>
    <scope>NUCLEOTIDE SEQUENCE [LARGE SCALE GENOMIC DNA]</scope>
    <source>
        <strain evidence="2">2CBH44</strain>
    </source>
</reference>
<protein>
    <submittedName>
        <fullName evidence="1">Uncharacterized protein</fullName>
    </submittedName>
</protein>
<dbReference type="KEGG" id="copr:Cop2CBH44_28620"/>
<proteinExistence type="predicted"/>
<evidence type="ECO:0000313" key="1">
    <source>
        <dbReference type="EMBL" id="BCI64509.1"/>
    </source>
</evidence>
<evidence type="ECO:0000313" key="2">
    <source>
        <dbReference type="Proteomes" id="UP000594042"/>
    </source>
</evidence>
<dbReference type="EMBL" id="AP023322">
    <property type="protein sequence ID" value="BCI64509.1"/>
    <property type="molecule type" value="Genomic_DNA"/>
</dbReference>
<sequence length="160" mass="17995">MSNWFECKVKYDKMMENGMQKKVSEPYLVDALSFTEAEARIIKEMTPFISGDFSVANIKRANISELFMDETGDKWYKCKVNFITLDEKSGAEKRTASYMLAQASDLQRALENLLEGMKGTMADFEVASITETPIMDIYPYAAAEGSPVKPSENSDLAPQE</sequence>
<keyword evidence="2" id="KW-1185">Reference proteome</keyword>